<feature type="domain" description="Response regulatory" evidence="2">
    <location>
        <begin position="3"/>
        <end position="118"/>
    </location>
</feature>
<dbReference type="Pfam" id="PF04397">
    <property type="entry name" value="LytTR"/>
    <property type="match status" value="1"/>
</dbReference>
<protein>
    <submittedName>
        <fullName evidence="4">Response regulator</fullName>
    </submittedName>
</protein>
<dbReference type="Proteomes" id="UP001302349">
    <property type="component" value="Chromosome"/>
</dbReference>
<feature type="domain" description="HTH LytTR-type" evidence="3">
    <location>
        <begin position="133"/>
        <end position="232"/>
    </location>
</feature>
<proteinExistence type="predicted"/>
<dbReference type="SMART" id="SM00850">
    <property type="entry name" value="LytTR"/>
    <property type="match status" value="1"/>
</dbReference>
<dbReference type="PANTHER" id="PTHR37299">
    <property type="entry name" value="TRANSCRIPTIONAL REGULATOR-RELATED"/>
    <property type="match status" value="1"/>
</dbReference>
<dbReference type="SMART" id="SM00448">
    <property type="entry name" value="REC"/>
    <property type="match status" value="1"/>
</dbReference>
<dbReference type="PROSITE" id="PS50930">
    <property type="entry name" value="HTH_LYTTR"/>
    <property type="match status" value="1"/>
</dbReference>
<dbReference type="InterPro" id="IPR011006">
    <property type="entry name" value="CheY-like_superfamily"/>
</dbReference>
<keyword evidence="1" id="KW-0597">Phosphoprotein</keyword>
<dbReference type="Gene3D" id="2.40.50.1020">
    <property type="entry name" value="LytTr DNA-binding domain"/>
    <property type="match status" value="1"/>
</dbReference>
<keyword evidence="5" id="KW-1185">Reference proteome</keyword>
<gene>
    <name evidence="4" type="ORF">RT717_02270</name>
</gene>
<accession>A0ABZ0IUT0</accession>
<dbReference type="Pfam" id="PF00072">
    <property type="entry name" value="Response_reg"/>
    <property type="match status" value="1"/>
</dbReference>
<dbReference type="PANTHER" id="PTHR37299:SF1">
    <property type="entry name" value="STAGE 0 SPORULATION PROTEIN A HOMOLOG"/>
    <property type="match status" value="1"/>
</dbReference>
<name>A0ABZ0IUT0_9BACT</name>
<dbReference type="InterPro" id="IPR046947">
    <property type="entry name" value="LytR-like"/>
</dbReference>
<dbReference type="PROSITE" id="PS50110">
    <property type="entry name" value="RESPONSE_REGULATORY"/>
    <property type="match status" value="1"/>
</dbReference>
<dbReference type="CDD" id="cd17534">
    <property type="entry name" value="REC_DC-like"/>
    <property type="match status" value="1"/>
</dbReference>
<reference evidence="4 5" key="1">
    <citation type="journal article" date="2023" name="Microbiol. Resour. Announc.">
        <title>Complete Genome Sequence of Imperialibacter roseus strain P4T.</title>
        <authorList>
            <person name="Tizabi D.R."/>
            <person name="Bachvaroff T."/>
            <person name="Hill R.T."/>
        </authorList>
    </citation>
    <scope>NUCLEOTIDE SEQUENCE [LARGE SCALE GENOMIC DNA]</scope>
    <source>
        <strain evidence="4 5">P4T</strain>
    </source>
</reference>
<evidence type="ECO:0000313" key="4">
    <source>
        <dbReference type="EMBL" id="WOK07446.1"/>
    </source>
</evidence>
<dbReference type="InterPro" id="IPR001789">
    <property type="entry name" value="Sig_transdc_resp-reg_receiver"/>
</dbReference>
<dbReference type="Gene3D" id="3.40.50.2300">
    <property type="match status" value="1"/>
</dbReference>
<evidence type="ECO:0000256" key="1">
    <source>
        <dbReference type="PROSITE-ProRule" id="PRU00169"/>
    </source>
</evidence>
<dbReference type="InterPro" id="IPR007492">
    <property type="entry name" value="LytTR_DNA-bd_dom"/>
</dbReference>
<dbReference type="RefSeq" id="WP_317490124.1">
    <property type="nucleotide sequence ID" value="NZ_CP136051.1"/>
</dbReference>
<dbReference type="SUPFAM" id="SSF52172">
    <property type="entry name" value="CheY-like"/>
    <property type="match status" value="1"/>
</dbReference>
<organism evidence="4 5">
    <name type="scientific">Imperialibacter roseus</name>
    <dbReference type="NCBI Taxonomy" id="1324217"/>
    <lineage>
        <taxon>Bacteria</taxon>
        <taxon>Pseudomonadati</taxon>
        <taxon>Bacteroidota</taxon>
        <taxon>Cytophagia</taxon>
        <taxon>Cytophagales</taxon>
        <taxon>Flammeovirgaceae</taxon>
        <taxon>Imperialibacter</taxon>
    </lineage>
</organism>
<evidence type="ECO:0000259" key="3">
    <source>
        <dbReference type="PROSITE" id="PS50930"/>
    </source>
</evidence>
<feature type="modified residue" description="4-aspartylphosphate" evidence="1">
    <location>
        <position position="53"/>
    </location>
</feature>
<dbReference type="EMBL" id="CP136051">
    <property type="protein sequence ID" value="WOK07446.1"/>
    <property type="molecule type" value="Genomic_DNA"/>
</dbReference>
<sequence length="233" mass="25589">MARLFIVEDEPIIAYDLRLCVEQAGHEIAGMAETAAEALPQIAATSPDLLLLDINIKGSEDGIALARKVNALLPVPFIFITSYYDAQTLERVKGVNPAAYIVKPFKEEEVLANIQLALKKNRSALAAGTPGKLFVRDGGILKPIKAEEVLFVRGESNYTILHMAGNKKFTVSHTLKSIEDKLPASIFCRVHKSYLINLEYIDLIEHSVAKVGGETIPIGKAYRAGLFEKMQIL</sequence>
<evidence type="ECO:0000259" key="2">
    <source>
        <dbReference type="PROSITE" id="PS50110"/>
    </source>
</evidence>
<evidence type="ECO:0000313" key="5">
    <source>
        <dbReference type="Proteomes" id="UP001302349"/>
    </source>
</evidence>